<evidence type="ECO:0000313" key="1">
    <source>
        <dbReference type="EMBL" id="KAH9381217.1"/>
    </source>
</evidence>
<evidence type="ECO:0000313" key="2">
    <source>
        <dbReference type="Proteomes" id="UP000821853"/>
    </source>
</evidence>
<dbReference type="InterPro" id="IPR004344">
    <property type="entry name" value="TTL/TTLL_fam"/>
</dbReference>
<keyword evidence="2" id="KW-1185">Reference proteome</keyword>
<dbReference type="Pfam" id="PF03133">
    <property type="entry name" value="TTL"/>
    <property type="match status" value="1"/>
</dbReference>
<comment type="caution">
    <text evidence="1">The sequence shown here is derived from an EMBL/GenBank/DDBJ whole genome shotgun (WGS) entry which is preliminary data.</text>
</comment>
<dbReference type="AlphaFoldDB" id="A0A9J6H2F2"/>
<dbReference type="Gene3D" id="3.30.470.20">
    <property type="entry name" value="ATP-grasp fold, B domain"/>
    <property type="match status" value="1"/>
</dbReference>
<dbReference type="PROSITE" id="PS51221">
    <property type="entry name" value="TTL"/>
    <property type="match status" value="1"/>
</dbReference>
<dbReference type="VEuPathDB" id="VectorBase:HLOH_054727"/>
<protein>
    <recommendedName>
        <fullName evidence="3">Tubulin-tyrosine ligase</fullName>
    </recommendedName>
</protein>
<reference evidence="1 2" key="1">
    <citation type="journal article" date="2020" name="Cell">
        <title>Large-Scale Comparative Analyses of Tick Genomes Elucidate Their Genetic Diversity and Vector Capacities.</title>
        <authorList>
            <consortium name="Tick Genome and Microbiome Consortium (TIGMIC)"/>
            <person name="Jia N."/>
            <person name="Wang J."/>
            <person name="Shi W."/>
            <person name="Du L."/>
            <person name="Sun Y."/>
            <person name="Zhan W."/>
            <person name="Jiang J.F."/>
            <person name="Wang Q."/>
            <person name="Zhang B."/>
            <person name="Ji P."/>
            <person name="Bell-Sakyi L."/>
            <person name="Cui X.M."/>
            <person name="Yuan T.T."/>
            <person name="Jiang B.G."/>
            <person name="Yang W.F."/>
            <person name="Lam T.T."/>
            <person name="Chang Q.C."/>
            <person name="Ding S.J."/>
            <person name="Wang X.J."/>
            <person name="Zhu J.G."/>
            <person name="Ruan X.D."/>
            <person name="Zhao L."/>
            <person name="Wei J.T."/>
            <person name="Ye R.Z."/>
            <person name="Que T.C."/>
            <person name="Du C.H."/>
            <person name="Zhou Y.H."/>
            <person name="Cheng J.X."/>
            <person name="Dai P.F."/>
            <person name="Guo W.B."/>
            <person name="Han X.H."/>
            <person name="Huang E.J."/>
            <person name="Li L.F."/>
            <person name="Wei W."/>
            <person name="Gao Y.C."/>
            <person name="Liu J.Z."/>
            <person name="Shao H.Z."/>
            <person name="Wang X."/>
            <person name="Wang C.C."/>
            <person name="Yang T.C."/>
            <person name="Huo Q.B."/>
            <person name="Li W."/>
            <person name="Chen H.Y."/>
            <person name="Chen S.E."/>
            <person name="Zhou L.G."/>
            <person name="Ni X.B."/>
            <person name="Tian J.H."/>
            <person name="Sheng Y."/>
            <person name="Liu T."/>
            <person name="Pan Y.S."/>
            <person name="Xia L.Y."/>
            <person name="Li J."/>
            <person name="Zhao F."/>
            <person name="Cao W.C."/>
        </authorList>
    </citation>
    <scope>NUCLEOTIDE SEQUENCE [LARGE SCALE GENOMIC DNA]</scope>
    <source>
        <strain evidence="1">HaeL-2018</strain>
    </source>
</reference>
<gene>
    <name evidence="1" type="ORF">HPB48_019860</name>
</gene>
<organism evidence="1 2">
    <name type="scientific">Haemaphysalis longicornis</name>
    <name type="common">Bush tick</name>
    <dbReference type="NCBI Taxonomy" id="44386"/>
    <lineage>
        <taxon>Eukaryota</taxon>
        <taxon>Metazoa</taxon>
        <taxon>Ecdysozoa</taxon>
        <taxon>Arthropoda</taxon>
        <taxon>Chelicerata</taxon>
        <taxon>Arachnida</taxon>
        <taxon>Acari</taxon>
        <taxon>Parasitiformes</taxon>
        <taxon>Ixodida</taxon>
        <taxon>Ixodoidea</taxon>
        <taxon>Ixodidae</taxon>
        <taxon>Haemaphysalinae</taxon>
        <taxon>Haemaphysalis</taxon>
    </lineage>
</organism>
<dbReference type="PANTHER" id="PTHR14776">
    <property type="entry name" value="CADHERIN-LIKE AND PC-ESTERASE DOMAIN-CONTAINING PROTEIN 1"/>
    <property type="match status" value="1"/>
</dbReference>
<dbReference type="Proteomes" id="UP000821853">
    <property type="component" value="Chromosome 9"/>
</dbReference>
<evidence type="ECO:0008006" key="3">
    <source>
        <dbReference type="Google" id="ProtNLM"/>
    </source>
</evidence>
<accession>A0A9J6H2F2</accession>
<sequence length="407" mass="44947">MVPRILEELRFPKALKKTLVAPALLCTCADVVALEEEQLRPLRESTRVVQVRGHKAAISRDLPLISSVLAEHGWLLRAPPWFRRPPSPSSSSYASPLYSAASSPLTRTNSTPENSDRGVMKASLVPLCFVLPSQYQQFVNVADALGYSAHWLLTPLAPGAKESAPEALDIFSPLGRARIQQASTRRAVVQQALSAPLLVQGQPVSLRVFLLVTSLSPLRAYVHTEGMVRLKGYRHAPAATAAKPSMRVQPLSRFWRFVERNYGRQSLQTALESLSEVLVRTLLVAEAVLQASPAAQGLRKSRFPRCFQLLGVDLSLNTSFQPVVTDVNGQPSFYRSPRMEDEPTNGLKRRVLADALGLVFSTRSVAAEVAEGIDEVFENLGIMRYFNRHLAADDNYSDLEPEPSDVW</sequence>
<proteinExistence type="predicted"/>
<dbReference type="OrthoDB" id="2016263at2759"/>
<name>A0A9J6H2F2_HAELO</name>
<dbReference type="EMBL" id="JABSTR010000011">
    <property type="protein sequence ID" value="KAH9381217.1"/>
    <property type="molecule type" value="Genomic_DNA"/>
</dbReference>
<dbReference type="PANTHER" id="PTHR14776:SF1">
    <property type="entry name" value="CADHERIN-LIKE AND PC-ESTERASE DOMAIN-CONTAINING PROTEIN 1"/>
    <property type="match status" value="1"/>
</dbReference>